<dbReference type="SMART" id="SM00382">
    <property type="entry name" value="AAA"/>
    <property type="match status" value="1"/>
</dbReference>
<dbReference type="InterPro" id="IPR004606">
    <property type="entry name" value="Mop_domain"/>
</dbReference>
<dbReference type="PANTHER" id="PTHR43514:SF1">
    <property type="entry name" value="SULFATE_THIOSULFATE IMPORT ATP-BINDING PROTEIN CYSA"/>
    <property type="match status" value="1"/>
</dbReference>
<dbReference type="InterPro" id="IPR017871">
    <property type="entry name" value="ABC_transporter-like_CS"/>
</dbReference>
<evidence type="ECO:0000256" key="2">
    <source>
        <dbReference type="ARBA" id="ARBA00022475"/>
    </source>
</evidence>
<dbReference type="InterPro" id="IPR003439">
    <property type="entry name" value="ABC_transporter-like_ATP-bd"/>
</dbReference>
<proteinExistence type="predicted"/>
<dbReference type="InterPro" id="IPR008995">
    <property type="entry name" value="Mo/tungstate-bd_C_term_dom"/>
</dbReference>
<gene>
    <name evidence="11" type="ORF">E1181_30015</name>
</gene>
<evidence type="ECO:0000256" key="8">
    <source>
        <dbReference type="PROSITE-ProRule" id="PRU01213"/>
    </source>
</evidence>
<reference evidence="11 12" key="1">
    <citation type="submission" date="2019-03" db="EMBL/GenBank/DDBJ databases">
        <title>Draft genome sequences of novel Actinobacteria.</title>
        <authorList>
            <person name="Sahin N."/>
            <person name="Ay H."/>
            <person name="Saygin H."/>
        </authorList>
    </citation>
    <scope>NUCLEOTIDE SEQUENCE [LARGE SCALE GENOMIC DNA]</scope>
    <source>
        <strain evidence="11 12">16K309</strain>
    </source>
</reference>
<dbReference type="Gene3D" id="3.40.50.300">
    <property type="entry name" value="P-loop containing nucleotide triphosphate hydrolases"/>
    <property type="match status" value="1"/>
</dbReference>
<dbReference type="InterPro" id="IPR027417">
    <property type="entry name" value="P-loop_NTPase"/>
</dbReference>
<evidence type="ECO:0000256" key="6">
    <source>
        <dbReference type="ARBA" id="ARBA00022967"/>
    </source>
</evidence>
<evidence type="ECO:0000259" key="9">
    <source>
        <dbReference type="PROSITE" id="PS50893"/>
    </source>
</evidence>
<feature type="domain" description="Mop" evidence="10">
    <location>
        <begin position="289"/>
        <end position="355"/>
    </location>
</feature>
<evidence type="ECO:0000256" key="5">
    <source>
        <dbReference type="ARBA" id="ARBA00022840"/>
    </source>
</evidence>
<dbReference type="GO" id="GO:0016887">
    <property type="term" value="F:ATP hydrolysis activity"/>
    <property type="evidence" value="ECO:0007669"/>
    <property type="project" value="InterPro"/>
</dbReference>
<dbReference type="OrthoDB" id="9112331at2"/>
<dbReference type="Proteomes" id="UP000295674">
    <property type="component" value="Unassembled WGS sequence"/>
</dbReference>
<dbReference type="GO" id="GO:0005524">
    <property type="term" value="F:ATP binding"/>
    <property type="evidence" value="ECO:0007669"/>
    <property type="project" value="UniProtKB-KW"/>
</dbReference>
<organism evidence="11 12">
    <name type="scientific">Saccharopolyspora terrae</name>
    <dbReference type="NCBI Taxonomy" id="2530384"/>
    <lineage>
        <taxon>Bacteria</taxon>
        <taxon>Bacillati</taxon>
        <taxon>Actinomycetota</taxon>
        <taxon>Actinomycetes</taxon>
        <taxon>Pseudonocardiales</taxon>
        <taxon>Pseudonocardiaceae</taxon>
        <taxon>Saccharopolyspora</taxon>
    </lineage>
</organism>
<keyword evidence="7" id="KW-0472">Membrane</keyword>
<keyword evidence="6" id="KW-1278">Translocase</keyword>
<dbReference type="PROSITE" id="PS00211">
    <property type="entry name" value="ABC_TRANSPORTER_1"/>
    <property type="match status" value="1"/>
</dbReference>
<keyword evidence="2" id="KW-1003">Cell membrane</keyword>
<keyword evidence="3 8" id="KW-0500">Molybdenum</keyword>
<name>A0A4R4VB52_9PSEU</name>
<feature type="domain" description="ABC transporter" evidence="9">
    <location>
        <begin position="1"/>
        <end position="237"/>
    </location>
</feature>
<dbReference type="GO" id="GO:0015689">
    <property type="term" value="P:molybdate ion transport"/>
    <property type="evidence" value="ECO:0007669"/>
    <property type="project" value="InterPro"/>
</dbReference>
<sequence length="363" mass="37902">MSGLRVDVELHRAEFSLRAEFAVAPGEVLAVLGPNGAGKSTLLSVLAGQLAPERGVVELDGTAWLDTARRINVPTHRRGVGLLAQQALLFPNLTARDNVAFGPRAAGTSKARAREVAARWLAETDVADLGGRRPARLSGGQAQRVALARALAGEPRLLMLDEPLAALDVDAAPAMRGLLHQVLRRQEMPTVLVTHDVLDAVVLADRLLVLQDGRVVERGPTSEVLSRPREAFTARLAGLNLLTGTAIDGGVLIGEEIISGRVVEELQAREPAGAVFAPSAVAVHRQRPHGSPRNALPVRVAALEPRGDVVRVRATGPSAAGLAADVTPAAVAELGISAGEEVWFVIKATEVAIHPVSGGSSGA</sequence>
<evidence type="ECO:0000256" key="1">
    <source>
        <dbReference type="ARBA" id="ARBA00022448"/>
    </source>
</evidence>
<evidence type="ECO:0000256" key="7">
    <source>
        <dbReference type="ARBA" id="ARBA00023136"/>
    </source>
</evidence>
<dbReference type="InterPro" id="IPR050334">
    <property type="entry name" value="Molybdenum_import_ModC"/>
</dbReference>
<dbReference type="Pfam" id="PF03459">
    <property type="entry name" value="TOBE"/>
    <property type="match status" value="1"/>
</dbReference>
<dbReference type="PROSITE" id="PS51866">
    <property type="entry name" value="MOP"/>
    <property type="match status" value="1"/>
</dbReference>
<dbReference type="SUPFAM" id="SSF50331">
    <property type="entry name" value="MOP-like"/>
    <property type="match status" value="1"/>
</dbReference>
<comment type="caution">
    <text evidence="11">The sequence shown here is derived from an EMBL/GenBank/DDBJ whole genome shotgun (WGS) entry which is preliminary data.</text>
</comment>
<protein>
    <submittedName>
        <fullName evidence="11">ATP-binding cassette domain-containing protein</fullName>
    </submittedName>
</protein>
<dbReference type="SUPFAM" id="SSF52540">
    <property type="entry name" value="P-loop containing nucleoside triphosphate hydrolases"/>
    <property type="match status" value="1"/>
</dbReference>
<dbReference type="Pfam" id="PF00005">
    <property type="entry name" value="ABC_tran"/>
    <property type="match status" value="1"/>
</dbReference>
<accession>A0A4R4VB52</accession>
<evidence type="ECO:0000313" key="12">
    <source>
        <dbReference type="Proteomes" id="UP000295674"/>
    </source>
</evidence>
<dbReference type="AlphaFoldDB" id="A0A4R4VB52"/>
<dbReference type="EMBL" id="SMKS01000107">
    <property type="protein sequence ID" value="TDC99144.1"/>
    <property type="molecule type" value="Genomic_DNA"/>
</dbReference>
<evidence type="ECO:0000313" key="11">
    <source>
        <dbReference type="EMBL" id="TDC99144.1"/>
    </source>
</evidence>
<evidence type="ECO:0000259" key="10">
    <source>
        <dbReference type="PROSITE" id="PS51866"/>
    </source>
</evidence>
<evidence type="ECO:0000256" key="4">
    <source>
        <dbReference type="ARBA" id="ARBA00022741"/>
    </source>
</evidence>
<dbReference type="PANTHER" id="PTHR43514">
    <property type="entry name" value="ABC TRANSPORTER I FAMILY MEMBER 10"/>
    <property type="match status" value="1"/>
</dbReference>
<dbReference type="Gene3D" id="2.40.50.100">
    <property type="match status" value="1"/>
</dbReference>
<keyword evidence="5 11" id="KW-0067">ATP-binding</keyword>
<dbReference type="PROSITE" id="PS50893">
    <property type="entry name" value="ABC_TRANSPORTER_2"/>
    <property type="match status" value="1"/>
</dbReference>
<evidence type="ECO:0000256" key="3">
    <source>
        <dbReference type="ARBA" id="ARBA00022505"/>
    </source>
</evidence>
<dbReference type="InterPro" id="IPR003593">
    <property type="entry name" value="AAA+_ATPase"/>
</dbReference>
<dbReference type="InterPro" id="IPR005116">
    <property type="entry name" value="Transp-assoc_OB_typ1"/>
</dbReference>
<keyword evidence="12" id="KW-1185">Reference proteome</keyword>
<keyword evidence="4" id="KW-0547">Nucleotide-binding</keyword>
<keyword evidence="1" id="KW-0813">Transport</keyword>